<dbReference type="AlphaFoldDB" id="A0A6A3J789"/>
<evidence type="ECO:0000313" key="5">
    <source>
        <dbReference type="EMBL" id="KAE9306543.1"/>
    </source>
</evidence>
<evidence type="ECO:0000256" key="1">
    <source>
        <dbReference type="SAM" id="MobiDB-lite"/>
    </source>
</evidence>
<protein>
    <submittedName>
        <fullName evidence="3">Uncharacterized protein</fullName>
    </submittedName>
</protein>
<dbReference type="EMBL" id="QXFV01002098">
    <property type="protein sequence ID" value="KAE8992903.1"/>
    <property type="molecule type" value="Genomic_DNA"/>
</dbReference>
<proteinExistence type="predicted"/>
<dbReference type="EMBL" id="QXFU01002267">
    <property type="protein sequence ID" value="KAE8988114.1"/>
    <property type="molecule type" value="Genomic_DNA"/>
</dbReference>
<feature type="chain" id="PRO_5036164510" evidence="2">
    <location>
        <begin position="27"/>
        <end position="67"/>
    </location>
</feature>
<dbReference type="Proteomes" id="UP000429607">
    <property type="component" value="Unassembled WGS sequence"/>
</dbReference>
<keyword evidence="7" id="KW-1185">Reference proteome</keyword>
<name>A0A6A3J789_9STRA</name>
<feature type="signal peptide" evidence="2">
    <location>
        <begin position="1"/>
        <end position="26"/>
    </location>
</feature>
<reference evidence="6 8" key="1">
    <citation type="submission" date="2018-09" db="EMBL/GenBank/DDBJ databases">
        <title>Genomic investigation of the strawberry pathogen Phytophthora fragariae indicates pathogenicity is determined by transcriptional variation in three key races.</title>
        <authorList>
            <person name="Adams T.M."/>
            <person name="Armitage A.D."/>
            <person name="Sobczyk M.K."/>
            <person name="Bates H.J."/>
            <person name="Dunwell J.M."/>
            <person name="Nellist C.F."/>
            <person name="Harrison R.J."/>
        </authorList>
    </citation>
    <scope>NUCLEOTIDE SEQUENCE [LARGE SCALE GENOMIC DNA]</scope>
    <source>
        <strain evidence="4 6">SCRP249</strain>
        <strain evidence="3 8">SCRP324</strain>
        <strain evidence="5 7">SCRP333</strain>
    </source>
</reference>
<keyword evidence="2" id="KW-0732">Signal</keyword>
<evidence type="ECO:0000313" key="4">
    <source>
        <dbReference type="EMBL" id="KAE8992903.1"/>
    </source>
</evidence>
<evidence type="ECO:0000313" key="7">
    <source>
        <dbReference type="Proteomes" id="UP000434957"/>
    </source>
</evidence>
<accession>A0A6A3J789</accession>
<dbReference type="EMBL" id="QXFT01001968">
    <property type="protein sequence ID" value="KAE9306543.1"/>
    <property type="molecule type" value="Genomic_DNA"/>
</dbReference>
<comment type="caution">
    <text evidence="3">The sequence shown here is derived from an EMBL/GenBank/DDBJ whole genome shotgun (WGS) entry which is preliminary data.</text>
</comment>
<sequence>MRALTMFLVGVHWLSQWHILVQSGWAYLGPDGAQTEVLQSYIGRRARPGEVKGEDESSRELRSSWRR</sequence>
<evidence type="ECO:0000313" key="6">
    <source>
        <dbReference type="Proteomes" id="UP000429607"/>
    </source>
</evidence>
<organism evidence="3 8">
    <name type="scientific">Phytophthora rubi</name>
    <dbReference type="NCBI Taxonomy" id="129364"/>
    <lineage>
        <taxon>Eukaryota</taxon>
        <taxon>Sar</taxon>
        <taxon>Stramenopiles</taxon>
        <taxon>Oomycota</taxon>
        <taxon>Peronosporomycetes</taxon>
        <taxon>Peronosporales</taxon>
        <taxon>Peronosporaceae</taxon>
        <taxon>Phytophthora</taxon>
    </lineage>
</organism>
<evidence type="ECO:0000256" key="2">
    <source>
        <dbReference type="SAM" id="SignalP"/>
    </source>
</evidence>
<dbReference type="Proteomes" id="UP000435112">
    <property type="component" value="Unassembled WGS sequence"/>
</dbReference>
<dbReference type="Proteomes" id="UP000434957">
    <property type="component" value="Unassembled WGS sequence"/>
</dbReference>
<evidence type="ECO:0000313" key="8">
    <source>
        <dbReference type="Proteomes" id="UP000435112"/>
    </source>
</evidence>
<evidence type="ECO:0000313" key="3">
    <source>
        <dbReference type="EMBL" id="KAE8988114.1"/>
    </source>
</evidence>
<feature type="region of interest" description="Disordered" evidence="1">
    <location>
        <begin position="47"/>
        <end position="67"/>
    </location>
</feature>
<gene>
    <name evidence="4" type="ORF">PR001_g20813</name>
    <name evidence="3" type="ORF">PR002_g21857</name>
    <name evidence="5" type="ORF">PR003_g21216</name>
</gene>